<dbReference type="Pfam" id="PF07250">
    <property type="entry name" value="Glyoxal_oxid_N"/>
    <property type="match status" value="1"/>
</dbReference>
<dbReference type="InterPro" id="IPR015202">
    <property type="entry name" value="GO-like_E_set"/>
</dbReference>
<dbReference type="InterPro" id="IPR009880">
    <property type="entry name" value="Glyoxal_oxidase_N"/>
</dbReference>
<dbReference type="SUPFAM" id="SSF50965">
    <property type="entry name" value="Galactose oxidase, central domain"/>
    <property type="match status" value="1"/>
</dbReference>
<evidence type="ECO:0000259" key="2">
    <source>
        <dbReference type="Pfam" id="PF07250"/>
    </source>
</evidence>
<dbReference type="STRING" id="703135.A0A2A9NG08"/>
<name>A0A2A9NG08_9AGAR</name>
<evidence type="ECO:0000313" key="5">
    <source>
        <dbReference type="Proteomes" id="UP000242287"/>
    </source>
</evidence>
<dbReference type="AlphaFoldDB" id="A0A2A9NG08"/>
<dbReference type="Gene3D" id="2.130.10.80">
    <property type="entry name" value="Galactose oxidase/kelch, beta-propeller"/>
    <property type="match status" value="1"/>
</dbReference>
<feature type="domain" description="Galactose oxidase-like Early set" evidence="3">
    <location>
        <begin position="442"/>
        <end position="520"/>
    </location>
</feature>
<proteinExistence type="predicted"/>
<sequence length="528" mass="57500">MRVLPIAFFTSPFFFAAAAKIGQGWNFVQNGTSGIVALEAIVVSPTLAVFFDRATNDPLTLDNHPAWGALWNFETNTARPLEVISDSFCASGGFLSNGTMVSVGGHIPVIEDATDGRMGIRLWEPCDDPTGATCTLFEDQQNLHLAATRWYPSSLRIPDGSLMVIGGMERAMPFYNVLPVNSIEFFPPKDGGVPRFSSFLERTVPANMFPRVFSLPDGKIFMVANNQSILYDIETDTETVLPPIPNGVRVTNPFDGTATLLPLSPPLYIPEVLVCGGLNTSDQIPAEEHSSQDPASDQCSRITLTPSGIEQGWEIEHMLEGRVMPEMILIPNGEVLIVNGGQTGYASLSSVKDAITNLSNSDHPAFTPSIYSPSAPLGKRISNEGMPTTDIPRLYHSTATLTPMGNIMLAGSNPNPQVINTSHYPSEFRIEYLNPPYMSVERPVLLDVPKRVDFNQKFAVGVRIPAELTASSIKVALIDLGFSSHAFHSSSRLVFMEAELSQNQSVLSILSPPNNRIYPPVSKLYALK</sequence>
<accession>A0A2A9NG08</accession>
<dbReference type="InterPro" id="IPR011043">
    <property type="entry name" value="Gal_Oxase/kelch_b-propeller"/>
</dbReference>
<dbReference type="SUPFAM" id="SSF81296">
    <property type="entry name" value="E set domains"/>
    <property type="match status" value="1"/>
</dbReference>
<keyword evidence="5" id="KW-1185">Reference proteome</keyword>
<protein>
    <submittedName>
        <fullName evidence="4">Copper radical oxidase</fullName>
    </submittedName>
</protein>
<dbReference type="Pfam" id="PF09118">
    <property type="entry name" value="GO-like_E_set"/>
    <property type="match status" value="1"/>
</dbReference>
<evidence type="ECO:0000259" key="3">
    <source>
        <dbReference type="Pfam" id="PF09118"/>
    </source>
</evidence>
<dbReference type="InterPro" id="IPR037293">
    <property type="entry name" value="Gal_Oxidase_central_sf"/>
</dbReference>
<dbReference type="Proteomes" id="UP000242287">
    <property type="component" value="Unassembled WGS sequence"/>
</dbReference>
<feature type="domain" description="Glyoxal oxidase N-terminal" evidence="2">
    <location>
        <begin position="67"/>
        <end position="437"/>
    </location>
</feature>
<dbReference type="Gene3D" id="2.60.40.10">
    <property type="entry name" value="Immunoglobulins"/>
    <property type="match status" value="1"/>
</dbReference>
<dbReference type="PANTHER" id="PTHR32208">
    <property type="entry name" value="SECRETED PROTEIN-RELATED"/>
    <property type="match status" value="1"/>
</dbReference>
<organism evidence="4 5">
    <name type="scientific">Amanita thiersii Skay4041</name>
    <dbReference type="NCBI Taxonomy" id="703135"/>
    <lineage>
        <taxon>Eukaryota</taxon>
        <taxon>Fungi</taxon>
        <taxon>Dikarya</taxon>
        <taxon>Basidiomycota</taxon>
        <taxon>Agaricomycotina</taxon>
        <taxon>Agaricomycetes</taxon>
        <taxon>Agaricomycetidae</taxon>
        <taxon>Agaricales</taxon>
        <taxon>Pluteineae</taxon>
        <taxon>Amanitaceae</taxon>
        <taxon>Amanita</taxon>
    </lineage>
</organism>
<gene>
    <name evidence="4" type="ORF">AMATHDRAFT_77575</name>
</gene>
<reference evidence="4 5" key="1">
    <citation type="submission" date="2014-02" db="EMBL/GenBank/DDBJ databases">
        <title>Transposable element dynamics among asymbiotic and ectomycorrhizal Amanita fungi.</title>
        <authorList>
            <consortium name="DOE Joint Genome Institute"/>
            <person name="Hess J."/>
            <person name="Skrede I."/>
            <person name="Wolfe B."/>
            <person name="LaButti K."/>
            <person name="Ohm R.A."/>
            <person name="Grigoriev I.V."/>
            <person name="Pringle A."/>
        </authorList>
    </citation>
    <scope>NUCLEOTIDE SEQUENCE [LARGE SCALE GENOMIC DNA]</scope>
    <source>
        <strain evidence="4 5">SKay4041</strain>
    </source>
</reference>
<dbReference type="OrthoDB" id="2019572at2759"/>
<keyword evidence="1" id="KW-0732">Signal</keyword>
<evidence type="ECO:0000256" key="1">
    <source>
        <dbReference type="ARBA" id="ARBA00022729"/>
    </source>
</evidence>
<dbReference type="EMBL" id="KZ302170">
    <property type="protein sequence ID" value="PFH46652.1"/>
    <property type="molecule type" value="Genomic_DNA"/>
</dbReference>
<dbReference type="PANTHER" id="PTHR32208:SF96">
    <property type="entry name" value="GLYOXAL OXIDASE"/>
    <property type="match status" value="1"/>
</dbReference>
<dbReference type="InterPro" id="IPR014756">
    <property type="entry name" value="Ig_E-set"/>
</dbReference>
<evidence type="ECO:0000313" key="4">
    <source>
        <dbReference type="EMBL" id="PFH46652.1"/>
    </source>
</evidence>
<dbReference type="InterPro" id="IPR013783">
    <property type="entry name" value="Ig-like_fold"/>
</dbReference>